<dbReference type="Pfam" id="PF02627">
    <property type="entry name" value="CMD"/>
    <property type="match status" value="1"/>
</dbReference>
<protein>
    <submittedName>
        <fullName evidence="2">Carboxymuconolactone decarboxylase family protein</fullName>
    </submittedName>
</protein>
<keyword evidence="3" id="KW-1185">Reference proteome</keyword>
<dbReference type="InterPro" id="IPR029032">
    <property type="entry name" value="AhpD-like"/>
</dbReference>
<evidence type="ECO:0000259" key="1">
    <source>
        <dbReference type="Pfam" id="PF02627"/>
    </source>
</evidence>
<evidence type="ECO:0000313" key="3">
    <source>
        <dbReference type="Proteomes" id="UP000676079"/>
    </source>
</evidence>
<dbReference type="InterPro" id="IPR004675">
    <property type="entry name" value="AhpD_core"/>
</dbReference>
<gene>
    <name evidence="2" type="ORF">KGD84_14530</name>
</gene>
<dbReference type="Proteomes" id="UP000676079">
    <property type="component" value="Chromosome"/>
</dbReference>
<sequence length="346" mass="35724">MPDIYRYTSPVAPKDATGPVAAVYAQIKDEFLLADGPLMTLSRAPELLVCVWALLRESELAGPVPRAERELVAVAVSAANTCPCCVDAHTALGHAGGDHTAAEAVRAGRRPRDPALAALADWAAVTGDPTPGPRPAPPFPAEHTAAFIGTALVTHIINRVTSSLLVERLLPGDLQRSRTVRRVLGAAVRRGPGRPVAPGRSLELLPATAAAPPAWADGPVGTAYAALAGAVASLDVPDTVRARTRDAVAAWDGRPPALFEDPVGAHADGLDAPDRTAVRLAVLAALSPHRIADADVAAWRAATGRTADADLVRLVVLGAFTAADRIQRSLAAAAARRHPAGQPGEA</sequence>
<reference evidence="2 3" key="1">
    <citation type="submission" date="2021-05" db="EMBL/GenBank/DDBJ databases">
        <title>Direct Submission.</title>
        <authorList>
            <person name="Li K."/>
            <person name="Gao J."/>
        </authorList>
    </citation>
    <scope>NUCLEOTIDE SEQUENCE [LARGE SCALE GENOMIC DNA]</scope>
    <source>
        <strain evidence="2 3">Mg02</strain>
    </source>
</reference>
<evidence type="ECO:0000313" key="2">
    <source>
        <dbReference type="EMBL" id="QUX25354.1"/>
    </source>
</evidence>
<dbReference type="Gene3D" id="1.20.1290.10">
    <property type="entry name" value="AhpD-like"/>
    <property type="match status" value="1"/>
</dbReference>
<dbReference type="PANTHER" id="PTHR35446:SF2">
    <property type="entry name" value="CARBOXYMUCONOLACTONE DECARBOXYLASE-LIKE DOMAIN-CONTAINING PROTEIN"/>
    <property type="match status" value="1"/>
</dbReference>
<dbReference type="SUPFAM" id="SSF69118">
    <property type="entry name" value="AhpD-like"/>
    <property type="match status" value="1"/>
</dbReference>
<dbReference type="InterPro" id="IPR003779">
    <property type="entry name" value="CMD-like"/>
</dbReference>
<feature type="domain" description="Carboxymuconolactone decarboxylase-like" evidence="1">
    <location>
        <begin position="53"/>
        <end position="94"/>
    </location>
</feature>
<dbReference type="PANTHER" id="PTHR35446">
    <property type="entry name" value="SI:CH211-175M2.5"/>
    <property type="match status" value="1"/>
</dbReference>
<proteinExistence type="predicted"/>
<dbReference type="RefSeq" id="WP_220560894.1">
    <property type="nucleotide sequence ID" value="NZ_CP074133.1"/>
</dbReference>
<name>A0ABX8BT08_9ACTN</name>
<dbReference type="EMBL" id="CP074133">
    <property type="protein sequence ID" value="QUX25354.1"/>
    <property type="molecule type" value="Genomic_DNA"/>
</dbReference>
<dbReference type="NCBIfam" id="TIGR00778">
    <property type="entry name" value="ahpD_dom"/>
    <property type="match status" value="1"/>
</dbReference>
<organism evidence="2 3">
    <name type="scientific">Nocardiopsis changdeensis</name>
    <dbReference type="NCBI Taxonomy" id="2831969"/>
    <lineage>
        <taxon>Bacteria</taxon>
        <taxon>Bacillati</taxon>
        <taxon>Actinomycetota</taxon>
        <taxon>Actinomycetes</taxon>
        <taxon>Streptosporangiales</taxon>
        <taxon>Nocardiopsidaceae</taxon>
        <taxon>Nocardiopsis</taxon>
    </lineage>
</organism>
<accession>A0ABX8BT08</accession>